<evidence type="ECO:0000256" key="13">
    <source>
        <dbReference type="ARBA" id="ARBA00023211"/>
    </source>
</evidence>
<dbReference type="HAMAP" id="MF_00052_B">
    <property type="entry name" value="RNase_HII_B"/>
    <property type="match status" value="1"/>
</dbReference>
<evidence type="ECO:0000256" key="16">
    <source>
        <dbReference type="RuleBase" id="RU003515"/>
    </source>
</evidence>
<keyword evidence="12 14" id="KW-0378">Hydrolase</keyword>
<dbReference type="InterPro" id="IPR024567">
    <property type="entry name" value="RNase_HII/HIII_dom"/>
</dbReference>
<feature type="domain" description="RNase H type-2" evidence="17">
    <location>
        <begin position="57"/>
        <end position="253"/>
    </location>
</feature>
<comment type="cofactor">
    <cofactor evidence="2">
        <name>Mg(2+)</name>
        <dbReference type="ChEBI" id="CHEBI:18420"/>
    </cofactor>
</comment>
<evidence type="ECO:0000256" key="12">
    <source>
        <dbReference type="ARBA" id="ARBA00022801"/>
    </source>
</evidence>
<evidence type="ECO:0000256" key="9">
    <source>
        <dbReference type="ARBA" id="ARBA00022722"/>
    </source>
</evidence>
<dbReference type="NCBIfam" id="NF000595">
    <property type="entry name" value="PRK00015.1-3"/>
    <property type="match status" value="1"/>
</dbReference>
<keyword evidence="13 14" id="KW-0464">Manganese</keyword>
<comment type="catalytic activity">
    <reaction evidence="1 14 15 16">
        <text>Endonucleolytic cleavage to 5'-phosphomonoester.</text>
        <dbReference type="EC" id="3.1.26.4"/>
    </reaction>
</comment>
<organism evidence="18 19">
    <name type="scientific">Acidicapsa dinghuensis</name>
    <dbReference type="NCBI Taxonomy" id="2218256"/>
    <lineage>
        <taxon>Bacteria</taxon>
        <taxon>Pseudomonadati</taxon>
        <taxon>Acidobacteriota</taxon>
        <taxon>Terriglobia</taxon>
        <taxon>Terriglobales</taxon>
        <taxon>Acidobacteriaceae</taxon>
        <taxon>Acidicapsa</taxon>
    </lineage>
</organism>
<gene>
    <name evidence="14" type="primary">rnhB</name>
    <name evidence="18" type="ORF">ACFPT7_06515</name>
</gene>
<keyword evidence="8 14" id="KW-0963">Cytoplasm</keyword>
<dbReference type="InterPro" id="IPR022898">
    <property type="entry name" value="RNase_HII"/>
</dbReference>
<comment type="caution">
    <text evidence="18">The sequence shown here is derived from an EMBL/GenBank/DDBJ whole genome shotgun (WGS) entry which is preliminary data.</text>
</comment>
<evidence type="ECO:0000256" key="14">
    <source>
        <dbReference type="HAMAP-Rule" id="MF_00052"/>
    </source>
</evidence>
<reference evidence="19" key="1">
    <citation type="journal article" date="2019" name="Int. J. Syst. Evol. Microbiol.">
        <title>The Global Catalogue of Microorganisms (GCM) 10K type strain sequencing project: providing services to taxonomists for standard genome sequencing and annotation.</title>
        <authorList>
            <consortium name="The Broad Institute Genomics Platform"/>
            <consortium name="The Broad Institute Genome Sequencing Center for Infectious Disease"/>
            <person name="Wu L."/>
            <person name="Ma J."/>
        </authorList>
    </citation>
    <scope>NUCLEOTIDE SEQUENCE [LARGE SCALE GENOMIC DNA]</scope>
    <source>
        <strain evidence="19">JCM 4087</strain>
    </source>
</reference>
<evidence type="ECO:0000256" key="10">
    <source>
        <dbReference type="ARBA" id="ARBA00022723"/>
    </source>
</evidence>
<keyword evidence="9 14" id="KW-0540">Nuclease</keyword>
<feature type="binding site" evidence="14 15">
    <location>
        <position position="64"/>
    </location>
    <ligand>
        <name>a divalent metal cation</name>
        <dbReference type="ChEBI" id="CHEBI:60240"/>
    </ligand>
</feature>
<evidence type="ECO:0000256" key="8">
    <source>
        <dbReference type="ARBA" id="ARBA00022490"/>
    </source>
</evidence>
<dbReference type="EMBL" id="JBHSPH010000002">
    <property type="protein sequence ID" value="MFC5861939.1"/>
    <property type="molecule type" value="Genomic_DNA"/>
</dbReference>
<evidence type="ECO:0000313" key="18">
    <source>
        <dbReference type="EMBL" id="MFC5861939.1"/>
    </source>
</evidence>
<comment type="similarity">
    <text evidence="5 14 16">Belongs to the RNase HII family.</text>
</comment>
<keyword evidence="11 14" id="KW-0255">Endonuclease</keyword>
<dbReference type="Proteomes" id="UP001596091">
    <property type="component" value="Unassembled WGS sequence"/>
</dbReference>
<sequence>MSPRDKVKPKVGKKSAAVGNGKAAGRLKLKPILVEETVCEWVCGWEFERTARAEGSLRVAGVDEVGRGPLFGPVVAAAVILPHDAELDDQLDGLNDSKKLTEEEREHFSERVRKVALAWSVAEVDVATIDRINILQASKLAMCLAVDSLGRQGWGPDHLLIDGNQKIDAVCRQTTIVSGDARSLSIAAASVIAKVHRDRLLCELDVQYPGYGLARNKGYSTPEHKEALMRLGATEMHRRSFAPVAELFELEVETIDIEMGLFKE</sequence>
<dbReference type="EC" id="3.1.26.4" evidence="6 14"/>
<feature type="binding site" evidence="14 15">
    <location>
        <position position="162"/>
    </location>
    <ligand>
        <name>a divalent metal cation</name>
        <dbReference type="ChEBI" id="CHEBI:60240"/>
    </ligand>
</feature>
<dbReference type="NCBIfam" id="NF000594">
    <property type="entry name" value="PRK00015.1-1"/>
    <property type="match status" value="1"/>
</dbReference>
<dbReference type="InterPro" id="IPR036397">
    <property type="entry name" value="RNaseH_sf"/>
</dbReference>
<comment type="cofactor">
    <cofactor evidence="14 15">
        <name>Mn(2+)</name>
        <dbReference type="ChEBI" id="CHEBI:29035"/>
    </cofactor>
    <cofactor evidence="14 15">
        <name>Mg(2+)</name>
        <dbReference type="ChEBI" id="CHEBI:18420"/>
    </cofactor>
    <text evidence="14 15">Manganese or magnesium. Binds 1 divalent metal ion per monomer in the absence of substrate. May bind a second metal ion after substrate binding.</text>
</comment>
<accession>A0ABW1ED59</accession>
<evidence type="ECO:0000256" key="2">
    <source>
        <dbReference type="ARBA" id="ARBA00001946"/>
    </source>
</evidence>
<evidence type="ECO:0000256" key="6">
    <source>
        <dbReference type="ARBA" id="ARBA00012180"/>
    </source>
</evidence>
<dbReference type="RefSeq" id="WP_263337808.1">
    <property type="nucleotide sequence ID" value="NZ_JAGSYH010000004.1"/>
</dbReference>
<feature type="binding site" evidence="14 15">
    <location>
        <position position="63"/>
    </location>
    <ligand>
        <name>a divalent metal cation</name>
        <dbReference type="ChEBI" id="CHEBI:60240"/>
    </ligand>
</feature>
<keyword evidence="19" id="KW-1185">Reference proteome</keyword>
<evidence type="ECO:0000256" key="15">
    <source>
        <dbReference type="PROSITE-ProRule" id="PRU01319"/>
    </source>
</evidence>
<dbReference type="Pfam" id="PF01351">
    <property type="entry name" value="RNase_HII"/>
    <property type="match status" value="1"/>
</dbReference>
<protein>
    <recommendedName>
        <fullName evidence="7 14">Ribonuclease HII</fullName>
        <shortName evidence="14">RNase HII</shortName>
        <ecNumber evidence="6 14">3.1.26.4</ecNumber>
    </recommendedName>
</protein>
<evidence type="ECO:0000256" key="4">
    <source>
        <dbReference type="ARBA" id="ARBA00004496"/>
    </source>
</evidence>
<dbReference type="InterPro" id="IPR001352">
    <property type="entry name" value="RNase_HII/HIII"/>
</dbReference>
<evidence type="ECO:0000256" key="1">
    <source>
        <dbReference type="ARBA" id="ARBA00000077"/>
    </source>
</evidence>
<name>A0ABW1ED59_9BACT</name>
<proteinExistence type="inferred from homology"/>
<keyword evidence="10 14" id="KW-0479">Metal-binding</keyword>
<evidence type="ECO:0000256" key="3">
    <source>
        <dbReference type="ARBA" id="ARBA00004065"/>
    </source>
</evidence>
<dbReference type="PANTHER" id="PTHR10954">
    <property type="entry name" value="RIBONUCLEASE H2 SUBUNIT A"/>
    <property type="match status" value="1"/>
</dbReference>
<comment type="function">
    <text evidence="3 14 16">Endonuclease that specifically degrades the RNA of RNA-DNA hybrids.</text>
</comment>
<dbReference type="GO" id="GO:0004523">
    <property type="term" value="F:RNA-DNA hybrid ribonuclease activity"/>
    <property type="evidence" value="ECO:0007669"/>
    <property type="project" value="UniProtKB-EC"/>
</dbReference>
<dbReference type="PANTHER" id="PTHR10954:SF18">
    <property type="entry name" value="RIBONUCLEASE HII"/>
    <property type="match status" value="1"/>
</dbReference>
<evidence type="ECO:0000256" key="5">
    <source>
        <dbReference type="ARBA" id="ARBA00007383"/>
    </source>
</evidence>
<dbReference type="InterPro" id="IPR012337">
    <property type="entry name" value="RNaseH-like_sf"/>
</dbReference>
<dbReference type="CDD" id="cd07182">
    <property type="entry name" value="RNase_HII_bacteria_HII_like"/>
    <property type="match status" value="1"/>
</dbReference>
<evidence type="ECO:0000256" key="7">
    <source>
        <dbReference type="ARBA" id="ARBA00019179"/>
    </source>
</evidence>
<evidence type="ECO:0000256" key="11">
    <source>
        <dbReference type="ARBA" id="ARBA00022759"/>
    </source>
</evidence>
<dbReference type="Gene3D" id="3.30.420.10">
    <property type="entry name" value="Ribonuclease H-like superfamily/Ribonuclease H"/>
    <property type="match status" value="1"/>
</dbReference>
<evidence type="ECO:0000313" key="19">
    <source>
        <dbReference type="Proteomes" id="UP001596091"/>
    </source>
</evidence>
<evidence type="ECO:0000259" key="17">
    <source>
        <dbReference type="PROSITE" id="PS51975"/>
    </source>
</evidence>
<comment type="subcellular location">
    <subcellularLocation>
        <location evidence="4 14">Cytoplasm</location>
    </subcellularLocation>
</comment>
<dbReference type="PROSITE" id="PS51975">
    <property type="entry name" value="RNASE_H_2"/>
    <property type="match status" value="1"/>
</dbReference>
<dbReference type="SUPFAM" id="SSF53098">
    <property type="entry name" value="Ribonuclease H-like"/>
    <property type="match status" value="1"/>
</dbReference>